<dbReference type="VEuPathDB" id="FungiDB:VP01_2138g1"/>
<dbReference type="Proteomes" id="UP000037035">
    <property type="component" value="Unassembled WGS sequence"/>
</dbReference>
<keyword evidence="1" id="KW-0472">Membrane</keyword>
<organism evidence="2 3">
    <name type="scientific">Puccinia sorghi</name>
    <dbReference type="NCBI Taxonomy" id="27349"/>
    <lineage>
        <taxon>Eukaryota</taxon>
        <taxon>Fungi</taxon>
        <taxon>Dikarya</taxon>
        <taxon>Basidiomycota</taxon>
        <taxon>Pucciniomycotina</taxon>
        <taxon>Pucciniomycetes</taxon>
        <taxon>Pucciniales</taxon>
        <taxon>Pucciniaceae</taxon>
        <taxon>Puccinia</taxon>
    </lineage>
</organism>
<comment type="caution">
    <text evidence="2">The sequence shown here is derived from an EMBL/GenBank/DDBJ whole genome shotgun (WGS) entry which is preliminary data.</text>
</comment>
<evidence type="ECO:0000313" key="2">
    <source>
        <dbReference type="EMBL" id="KNZ57518.1"/>
    </source>
</evidence>
<keyword evidence="1" id="KW-1133">Transmembrane helix</keyword>
<sequence length="633" mass="72549">MRSISGGVTCDIFMEEKFHHPRCRATRSCVTPRHMHRLHNSIALMLSLLHLEHVSLRDRKPVQKTSILNKHFISHIFLCKEFFVGLRARCPQFHAVGQQSGSLVVKAAQCGQRFELSPCHILCTLFTLDIKLNISLLSHFTTQCHHHVTNSIFNPNTQSQLPNPLTSLIPSLSPSHPFFLSSYLYATLHQPVSCLCLWPYLLSSSNFTPCPNQFFLYFPSPLTGWFLKHSFCLPFYFTSLLSSCFLCFLPINKPHRFPLKEPCVTTSKTQSSLKYSHLTRTLSSTYSCAQLHPLRAEEGFGIAGVGVLLLEQEQGNAICRGKNLVAPHIALHNLGITHIYVILIPLPFGYPSRLIKHPKFIFQNQGCPFTPLSMPIWCVAVPNQKRLGNSRTALQVFRRATFYLNISLKIYSCFCNYPRTFCYLQNTYTLQSLTEKHITDKFSNFLKKFSTQKQQGIKGFILYSCSSQVCGPPERIISKLFRKSDSNFDPSNPPLRFLKFTVVFCKIVGGLQVVTEHIHFFFFFFTYTVYLSKTWIFLYPVSYQIYLHVHSPQLYNLKMNWAPFDLVRLSFHIAFTLGSFSIFWVLFGFTAENLDHKVSIPLESKKKHFLSLPFALCNPERDPQCSALSNSEA</sequence>
<gene>
    <name evidence="2" type="ORF">VP01_2138g1</name>
</gene>
<feature type="transmembrane region" description="Helical" evidence="1">
    <location>
        <begin position="566"/>
        <end position="587"/>
    </location>
</feature>
<keyword evidence="3" id="KW-1185">Reference proteome</keyword>
<accession>A0A0L6V9T5</accession>
<evidence type="ECO:0000313" key="3">
    <source>
        <dbReference type="Proteomes" id="UP000037035"/>
    </source>
</evidence>
<name>A0A0L6V9T5_9BASI</name>
<feature type="transmembrane region" description="Helical" evidence="1">
    <location>
        <begin position="520"/>
        <end position="546"/>
    </location>
</feature>
<protein>
    <submittedName>
        <fullName evidence="2">Uncharacterized protein</fullName>
    </submittedName>
</protein>
<dbReference type="AlphaFoldDB" id="A0A0L6V9T5"/>
<evidence type="ECO:0000256" key="1">
    <source>
        <dbReference type="SAM" id="Phobius"/>
    </source>
</evidence>
<keyword evidence="1" id="KW-0812">Transmembrane</keyword>
<proteinExistence type="predicted"/>
<reference evidence="2 3" key="1">
    <citation type="submission" date="2015-08" db="EMBL/GenBank/DDBJ databases">
        <title>Next Generation Sequencing and Analysis of the Genome of Puccinia sorghi L Schw, the Causal Agent of Maize Common Rust.</title>
        <authorList>
            <person name="Rochi L."/>
            <person name="Burguener G."/>
            <person name="Darino M."/>
            <person name="Turjanski A."/>
            <person name="Kreff E."/>
            <person name="Dieguez M.J."/>
            <person name="Sacco F."/>
        </authorList>
    </citation>
    <scope>NUCLEOTIDE SEQUENCE [LARGE SCALE GENOMIC DNA]</scope>
    <source>
        <strain evidence="2 3">RO10H11247</strain>
    </source>
</reference>
<dbReference type="EMBL" id="LAVV01006990">
    <property type="protein sequence ID" value="KNZ57518.1"/>
    <property type="molecule type" value="Genomic_DNA"/>
</dbReference>